<dbReference type="GO" id="GO:0002189">
    <property type="term" value="C:ribose phosphate diphosphokinase complex"/>
    <property type="evidence" value="ECO:0007669"/>
    <property type="project" value="TreeGrafter"/>
</dbReference>
<evidence type="ECO:0000256" key="11">
    <source>
        <dbReference type="ARBA" id="ARBA00029942"/>
    </source>
</evidence>
<proteinExistence type="inferred from homology"/>
<organism evidence="17 18">
    <name type="scientific">Weissella soli</name>
    <dbReference type="NCBI Taxonomy" id="155866"/>
    <lineage>
        <taxon>Bacteria</taxon>
        <taxon>Bacillati</taxon>
        <taxon>Bacillota</taxon>
        <taxon>Bacilli</taxon>
        <taxon>Lactobacillales</taxon>
        <taxon>Lactobacillaceae</taxon>
        <taxon>Weissella</taxon>
    </lineage>
</organism>
<keyword evidence="10" id="KW-0460">Magnesium</keyword>
<keyword evidence="8 17" id="KW-0418">Kinase</keyword>
<keyword evidence="7" id="KW-0547">Nucleotide-binding</keyword>
<dbReference type="GO" id="GO:0009156">
    <property type="term" value="P:ribonucleoside monophosphate biosynthetic process"/>
    <property type="evidence" value="ECO:0007669"/>
    <property type="project" value="InterPro"/>
</dbReference>
<dbReference type="GO" id="GO:0006015">
    <property type="term" value="P:5-phosphoribose 1-diphosphate biosynthetic process"/>
    <property type="evidence" value="ECO:0007669"/>
    <property type="project" value="TreeGrafter"/>
</dbReference>
<dbReference type="GO" id="GO:0005524">
    <property type="term" value="F:ATP binding"/>
    <property type="evidence" value="ECO:0007669"/>
    <property type="project" value="UniProtKB-KW"/>
</dbReference>
<evidence type="ECO:0000256" key="1">
    <source>
        <dbReference type="ARBA" id="ARBA00001946"/>
    </source>
</evidence>
<evidence type="ECO:0000259" key="16">
    <source>
        <dbReference type="Pfam" id="PF13793"/>
    </source>
</evidence>
<evidence type="ECO:0000256" key="15">
    <source>
        <dbReference type="ARBA" id="ARBA00069492"/>
    </source>
</evidence>
<evidence type="ECO:0000256" key="10">
    <source>
        <dbReference type="ARBA" id="ARBA00022842"/>
    </source>
</evidence>
<dbReference type="FunFam" id="3.40.50.2020:FF:000001">
    <property type="entry name" value="Ribose-phosphate pyrophosphokinase"/>
    <property type="match status" value="1"/>
</dbReference>
<dbReference type="Pfam" id="PF13793">
    <property type="entry name" value="Pribosyltran_N"/>
    <property type="match status" value="1"/>
</dbReference>
<evidence type="ECO:0000256" key="6">
    <source>
        <dbReference type="ARBA" id="ARBA00022727"/>
    </source>
</evidence>
<dbReference type="GO" id="GO:0006164">
    <property type="term" value="P:purine nucleotide biosynthetic process"/>
    <property type="evidence" value="ECO:0007669"/>
    <property type="project" value="TreeGrafter"/>
</dbReference>
<dbReference type="NCBIfam" id="TIGR01251">
    <property type="entry name" value="ribP_PPkin"/>
    <property type="match status" value="1"/>
</dbReference>
<evidence type="ECO:0000256" key="9">
    <source>
        <dbReference type="ARBA" id="ARBA00022840"/>
    </source>
</evidence>
<dbReference type="PANTHER" id="PTHR10210">
    <property type="entry name" value="RIBOSE-PHOSPHATE DIPHOSPHOKINASE FAMILY MEMBER"/>
    <property type="match status" value="1"/>
</dbReference>
<dbReference type="PROSITE" id="PS00114">
    <property type="entry name" value="PRPP_SYNTHASE"/>
    <property type="match status" value="1"/>
</dbReference>
<evidence type="ECO:0000256" key="13">
    <source>
        <dbReference type="ARBA" id="ARBA00054914"/>
    </source>
</evidence>
<keyword evidence="5" id="KW-0479">Metal-binding</keyword>
<dbReference type="InterPro" id="IPR029099">
    <property type="entry name" value="Pribosyltran_N"/>
</dbReference>
<gene>
    <name evidence="17" type="ORF">DFP99_0529</name>
</gene>
<reference evidence="17 18" key="1">
    <citation type="submission" date="2018-07" db="EMBL/GenBank/DDBJ databases">
        <title>Genomic Encyclopedia of Type Strains, Phase III (KMG-III): the genomes of soil and plant-associated and newly described type strains.</title>
        <authorList>
            <person name="Whitman W."/>
        </authorList>
    </citation>
    <scope>NUCLEOTIDE SEQUENCE [LARGE SCALE GENOMIC DNA]</scope>
    <source>
        <strain evidence="17 18">CECT 7031</strain>
    </source>
</reference>
<comment type="catalytic activity">
    <reaction evidence="12">
        <text>D-ribose 5-phosphate + ATP = 5-phospho-alpha-D-ribose 1-diphosphate + AMP + H(+)</text>
        <dbReference type="Rhea" id="RHEA:15609"/>
        <dbReference type="ChEBI" id="CHEBI:15378"/>
        <dbReference type="ChEBI" id="CHEBI:30616"/>
        <dbReference type="ChEBI" id="CHEBI:58017"/>
        <dbReference type="ChEBI" id="CHEBI:78346"/>
        <dbReference type="ChEBI" id="CHEBI:456215"/>
        <dbReference type="EC" id="2.7.6.1"/>
    </reaction>
</comment>
<accession>A0A288QBD7</accession>
<dbReference type="AlphaFoldDB" id="A0A288QBD7"/>
<dbReference type="GO" id="GO:0004749">
    <property type="term" value="F:ribose phosphate diphosphokinase activity"/>
    <property type="evidence" value="ECO:0007669"/>
    <property type="project" value="UniProtKB-EC"/>
</dbReference>
<dbReference type="InterPro" id="IPR000842">
    <property type="entry name" value="PRib_PP_synth_CS"/>
</dbReference>
<dbReference type="GO" id="GO:0005737">
    <property type="term" value="C:cytoplasm"/>
    <property type="evidence" value="ECO:0007669"/>
    <property type="project" value="TreeGrafter"/>
</dbReference>
<dbReference type="NCBIfam" id="NF002320">
    <property type="entry name" value="PRK01259.1"/>
    <property type="match status" value="1"/>
</dbReference>
<evidence type="ECO:0000256" key="7">
    <source>
        <dbReference type="ARBA" id="ARBA00022741"/>
    </source>
</evidence>
<dbReference type="InterPro" id="IPR029057">
    <property type="entry name" value="PRTase-like"/>
</dbReference>
<comment type="cofactor">
    <cofactor evidence="1">
        <name>Mg(2+)</name>
        <dbReference type="ChEBI" id="CHEBI:18420"/>
    </cofactor>
</comment>
<comment type="pathway">
    <text evidence="2">Metabolic intermediate biosynthesis; 5-phospho-alpha-D-ribose 1-diphosphate biosynthesis; 5-phospho-alpha-D-ribose 1-diphosphate from D-ribose 5-phosphate (route I): step 1/1.</text>
</comment>
<dbReference type="KEGG" id="wso:WSWS_00900"/>
<dbReference type="PANTHER" id="PTHR10210:SF41">
    <property type="entry name" value="RIBOSE-PHOSPHATE PYROPHOSPHOKINASE 1, CHLOROPLASTIC"/>
    <property type="match status" value="1"/>
</dbReference>
<evidence type="ECO:0000313" key="17">
    <source>
        <dbReference type="EMBL" id="RDL12100.1"/>
    </source>
</evidence>
<dbReference type="InterPro" id="IPR005946">
    <property type="entry name" value="Rib-P_diPkinase"/>
</dbReference>
<keyword evidence="18" id="KW-1185">Reference proteome</keyword>
<name>A0A288QBD7_9LACO</name>
<keyword evidence="6" id="KW-0545">Nucleotide biosynthesis</keyword>
<evidence type="ECO:0000256" key="4">
    <source>
        <dbReference type="ARBA" id="ARBA00022679"/>
    </source>
</evidence>
<dbReference type="GO" id="GO:0000287">
    <property type="term" value="F:magnesium ion binding"/>
    <property type="evidence" value="ECO:0007669"/>
    <property type="project" value="InterPro"/>
</dbReference>
<dbReference type="RefSeq" id="WP_070230154.1">
    <property type="nucleotide sequence ID" value="NZ_BJYO01000002.1"/>
</dbReference>
<dbReference type="SUPFAM" id="SSF53271">
    <property type="entry name" value="PRTase-like"/>
    <property type="match status" value="2"/>
</dbReference>
<evidence type="ECO:0000256" key="14">
    <source>
        <dbReference type="ARBA" id="ARBA00061444"/>
    </source>
</evidence>
<comment type="similarity">
    <text evidence="14">Belongs to the ribose-phosphate pyrophosphokinase family. Class I subfamily.</text>
</comment>
<keyword evidence="9" id="KW-0067">ATP-binding</keyword>
<evidence type="ECO:0000256" key="5">
    <source>
        <dbReference type="ARBA" id="ARBA00022723"/>
    </source>
</evidence>
<evidence type="ECO:0000256" key="12">
    <source>
        <dbReference type="ARBA" id="ARBA00049535"/>
    </source>
</evidence>
<comment type="function">
    <text evidence="13">Involved in the biosynthesis of the central metabolite phospho-alpha-D-ribosyl-1-pyrophosphate (PRPP) via the transfer of pyrophosphoryl group from ATP to 1-hydroxyl of ribose-5-phosphate (Rib-5-P).</text>
</comment>
<evidence type="ECO:0000256" key="2">
    <source>
        <dbReference type="ARBA" id="ARBA00004996"/>
    </source>
</evidence>
<dbReference type="EC" id="2.7.6.1" evidence="3"/>
<sequence>MKSTLKIIGLSTNAELTQKISEELHLPVTPVEVKRFKDGEIALRVLESIRGDDVFVVSPIGGEVNDSFMEIMIAVDALRRASAKTINVVLPYYGYARQDRKAKAREPISAKLIASLLEMNGVDRVVAVDLHADQVQGFFDIPVDHLLGAPLLSDYFYSRKLLDNLVVVAPDHSGAGRARRFAEILGAPWGVINDRVAREDPKNPDAIVGHVSGRIAIIVDDIIDSGRRMVTSAAALKAAGALDVYAVATHAVFSNDAANVLADDDNIRKVVVTDTLPIPEDKQFSKLVVLSVAPLLAEAITRIHNNQDVGSLLRSSNNPEVKL</sequence>
<dbReference type="Gene3D" id="3.40.50.2020">
    <property type="match status" value="2"/>
</dbReference>
<evidence type="ECO:0000313" key="18">
    <source>
        <dbReference type="Proteomes" id="UP000254912"/>
    </source>
</evidence>
<dbReference type="GeneID" id="94546097"/>
<dbReference type="GO" id="GO:0016301">
    <property type="term" value="F:kinase activity"/>
    <property type="evidence" value="ECO:0007669"/>
    <property type="project" value="UniProtKB-KW"/>
</dbReference>
<feature type="domain" description="Ribose-phosphate pyrophosphokinase N-terminal" evidence="16">
    <location>
        <begin position="5"/>
        <end position="121"/>
    </location>
</feature>
<dbReference type="Pfam" id="PF14572">
    <property type="entry name" value="Pribosyl_synth"/>
    <property type="match status" value="1"/>
</dbReference>
<dbReference type="EMBL" id="QRAS01000001">
    <property type="protein sequence ID" value="RDL12100.1"/>
    <property type="molecule type" value="Genomic_DNA"/>
</dbReference>
<keyword evidence="4" id="KW-0808">Transferase</keyword>
<comment type="caution">
    <text evidence="17">The sequence shown here is derived from an EMBL/GenBank/DDBJ whole genome shotgun (WGS) entry which is preliminary data.</text>
</comment>
<evidence type="ECO:0000256" key="3">
    <source>
        <dbReference type="ARBA" id="ARBA00013247"/>
    </source>
</evidence>
<protein>
    <recommendedName>
        <fullName evidence="15">Ribose-phosphate pyrophosphokinase</fullName>
        <ecNumber evidence="3">2.7.6.1</ecNumber>
    </recommendedName>
    <alternativeName>
        <fullName evidence="11">Phosphoribosyl pyrophosphate synthase</fullName>
    </alternativeName>
</protein>
<dbReference type="SMART" id="SM01400">
    <property type="entry name" value="Pribosyltran_N"/>
    <property type="match status" value="1"/>
</dbReference>
<evidence type="ECO:0000256" key="8">
    <source>
        <dbReference type="ARBA" id="ARBA00022777"/>
    </source>
</evidence>
<dbReference type="Proteomes" id="UP000254912">
    <property type="component" value="Unassembled WGS sequence"/>
</dbReference>